<evidence type="ECO:0000259" key="7">
    <source>
        <dbReference type="Pfam" id="PF04811"/>
    </source>
</evidence>
<dbReference type="PANTHER" id="PTHR13803">
    <property type="entry name" value="SEC24-RELATED PROTEIN"/>
    <property type="match status" value="1"/>
</dbReference>
<keyword evidence="3" id="KW-0653">Protein transport</keyword>
<dbReference type="InterPro" id="IPR006896">
    <property type="entry name" value="Sec23/24_trunk_dom"/>
</dbReference>
<dbReference type="Gene3D" id="2.30.30.380">
    <property type="entry name" value="Zn-finger domain of Sec23/24"/>
    <property type="match status" value="1"/>
</dbReference>
<dbReference type="Gene3D" id="3.40.50.410">
    <property type="entry name" value="von Willebrand factor, type A domain"/>
    <property type="match status" value="1"/>
</dbReference>
<dbReference type="Gene3D" id="3.40.20.10">
    <property type="entry name" value="Severin"/>
    <property type="match status" value="1"/>
</dbReference>
<keyword evidence="2" id="KW-0813">Transport</keyword>
<evidence type="ECO:0000256" key="2">
    <source>
        <dbReference type="ARBA" id="ARBA00022448"/>
    </source>
</evidence>
<dbReference type="SUPFAM" id="SSF81995">
    <property type="entry name" value="beta-sandwich domain of Sec23/24"/>
    <property type="match status" value="1"/>
</dbReference>
<dbReference type="InterPro" id="IPR050550">
    <property type="entry name" value="SEC23_SEC24_subfamily"/>
</dbReference>
<comment type="similarity">
    <text evidence="1">Belongs to the SEC23/SEC24 family. SEC24 subfamily.</text>
</comment>
<evidence type="ECO:0000259" key="6">
    <source>
        <dbReference type="Pfam" id="PF04810"/>
    </source>
</evidence>
<evidence type="ECO:0000256" key="4">
    <source>
        <dbReference type="SAM" id="MobiDB-lite"/>
    </source>
</evidence>
<feature type="domain" description="Sec23/Sec24 trunk" evidence="7">
    <location>
        <begin position="220"/>
        <end position="494"/>
    </location>
</feature>
<dbReference type="InterPro" id="IPR006900">
    <property type="entry name" value="Sec23/24_helical_dom"/>
</dbReference>
<organism evidence="10 11">
    <name type="scientific">Anaeramoeba flamelloides</name>
    <dbReference type="NCBI Taxonomy" id="1746091"/>
    <lineage>
        <taxon>Eukaryota</taxon>
        <taxon>Metamonada</taxon>
        <taxon>Anaeramoebidae</taxon>
        <taxon>Anaeramoeba</taxon>
    </lineage>
</organism>
<dbReference type="SUPFAM" id="SSF82754">
    <property type="entry name" value="C-terminal, gelsolin-like domain of Sec23/24"/>
    <property type="match status" value="1"/>
</dbReference>
<evidence type="ECO:0000256" key="3">
    <source>
        <dbReference type="ARBA" id="ARBA00022927"/>
    </source>
</evidence>
<evidence type="ECO:0000259" key="9">
    <source>
        <dbReference type="Pfam" id="PF08033"/>
    </source>
</evidence>
<evidence type="ECO:0000313" key="10">
    <source>
        <dbReference type="EMBL" id="KAJ6249240.1"/>
    </source>
</evidence>
<accession>A0ABQ8YXD9</accession>
<feature type="domain" description="Zinc finger Sec23/Sec24-type" evidence="6">
    <location>
        <begin position="104"/>
        <end position="142"/>
    </location>
</feature>
<dbReference type="Gene3D" id="2.60.40.1670">
    <property type="entry name" value="beta-sandwich domain of Sec23/24"/>
    <property type="match status" value="1"/>
</dbReference>
<evidence type="ECO:0000313" key="11">
    <source>
        <dbReference type="Proteomes" id="UP001150062"/>
    </source>
</evidence>
<dbReference type="InterPro" id="IPR012990">
    <property type="entry name" value="Beta-sandwich_Sec23_24"/>
</dbReference>
<feature type="region of interest" description="Disordered" evidence="4">
    <location>
        <begin position="180"/>
        <end position="216"/>
    </location>
</feature>
<name>A0ABQ8YXD9_9EUKA</name>
<dbReference type="SUPFAM" id="SSF81811">
    <property type="entry name" value="Helical domain of Sec23/24"/>
    <property type="match status" value="1"/>
</dbReference>
<keyword evidence="11" id="KW-1185">Reference proteome</keyword>
<dbReference type="Gene3D" id="1.20.120.730">
    <property type="entry name" value="Sec23/Sec24 helical domain"/>
    <property type="match status" value="1"/>
</dbReference>
<dbReference type="SUPFAM" id="SSF53300">
    <property type="entry name" value="vWA-like"/>
    <property type="match status" value="1"/>
</dbReference>
<proteinExistence type="inferred from homology"/>
<dbReference type="Pfam" id="PF08033">
    <property type="entry name" value="Sec23_BS"/>
    <property type="match status" value="1"/>
</dbReference>
<dbReference type="InterPro" id="IPR007123">
    <property type="entry name" value="Gelsolin-like_dom"/>
</dbReference>
<feature type="domain" description="Gelsolin-like" evidence="5">
    <location>
        <begin position="732"/>
        <end position="791"/>
    </location>
</feature>
<dbReference type="InterPro" id="IPR036465">
    <property type="entry name" value="vWFA_dom_sf"/>
</dbReference>
<comment type="caution">
    <text evidence="10">The sequence shown here is derived from an EMBL/GenBank/DDBJ whole genome shotgun (WGS) entry which is preliminary data.</text>
</comment>
<evidence type="ECO:0000256" key="1">
    <source>
        <dbReference type="ARBA" id="ARBA00008334"/>
    </source>
</evidence>
<sequence length="856" mass="99951">MSYVGVQQLRLTKLLQEIDVPSHIDLSKIKTKNLNWNEEYISSSLGLVPNDLQESQNLEIPFVFQLQPFAEHLNNVGTVKEEKEEEKQKIEYPYLIDPQGEEGIPRCSGCKSFVNVFTNFFKQGLNWKCNLCGRINETPEGYYCKLDNKTNLRMDRPQRIEFNNLVYEMKKKTIKKNKDRVSNFNNLNLSNNNNNNNNNNKNKNKSNNNNNKNKSNIRNRPAFLFVIDVSDSANRTTVLESICKILLKLIQNPPKDHPIWNNPNLLIGFITFDDQIHVYQFKKERKRPHMIVVSDFENIISPHPSGTLFSLTENQNQIVEWLKNFPKFFSKNRNASFKNNTIPCLTKALMFSKNVLKRNGGKMILFCSTIPEINTGINPLILNRNKKADTNNNNRNNNSNNKKNSNSKAKSNSNKNDNNSQNKQDGSSTWLTKYSFDCSDLQISIDLFICTDQLIQVNKANFLTRNTSGRLFVYDDFSKNIMKNKVFQNDFKTVLTQNRAWYSFMRIICDSGTQIKNVYGNYLVNTSKLIKCPNITPSDSFLIKLERKEKLLSDAACFIQVIIYYTHFSGERRIRVINKCLLATNEIYQVFLNVNLNLIFNYYIRSQIEKKVDNTTFINFNKDVKHNCVRIIKQFYATELGKKLLLSTINQSQNATFNLPQSLELLPFFTNSLTKNNLFLTDSFLTIQKRNYYYSYFQSQSAFQTTTFLSPFFYDLSNLRIESEKKWIFPTRLSLTKTNLKSDGVFLITNGLELFMYVGKDVKQSLLIQIFGKDQVLNLNKNEITIPKLMSVYNKIIRLIIKTICHSLKRNPVPDIIWGGEQLQDYFFSWLIEDPTQNELSYHQFRNQLFHDFFKW</sequence>
<feature type="domain" description="Sec23/Sec24 helical" evidence="8">
    <location>
        <begin position="599"/>
        <end position="702"/>
    </location>
</feature>
<dbReference type="Proteomes" id="UP001150062">
    <property type="component" value="Unassembled WGS sequence"/>
</dbReference>
<dbReference type="InterPro" id="IPR036174">
    <property type="entry name" value="Znf_Sec23_Sec24_sf"/>
</dbReference>
<evidence type="ECO:0000259" key="8">
    <source>
        <dbReference type="Pfam" id="PF04815"/>
    </source>
</evidence>
<feature type="compositionally biased region" description="Low complexity" evidence="4">
    <location>
        <begin position="390"/>
        <end position="424"/>
    </location>
</feature>
<feature type="compositionally biased region" description="Low complexity" evidence="4">
    <location>
        <begin position="182"/>
        <end position="216"/>
    </location>
</feature>
<protein>
    <submittedName>
        <fullName evidence="10">Sec24-related protein</fullName>
    </submittedName>
</protein>
<dbReference type="InterPro" id="IPR006895">
    <property type="entry name" value="Znf_Sec23_Sec24"/>
</dbReference>
<gene>
    <name evidence="10" type="ORF">M0813_01840</name>
</gene>
<dbReference type="Pfam" id="PF04815">
    <property type="entry name" value="Sec23_helical"/>
    <property type="match status" value="1"/>
</dbReference>
<feature type="region of interest" description="Disordered" evidence="4">
    <location>
        <begin position="385"/>
        <end position="427"/>
    </location>
</feature>
<dbReference type="Pfam" id="PF00626">
    <property type="entry name" value="Gelsolin"/>
    <property type="match status" value="1"/>
</dbReference>
<dbReference type="InterPro" id="IPR036180">
    <property type="entry name" value="Gelsolin-like_dom_sf"/>
</dbReference>
<dbReference type="EMBL" id="JAOAOG010000102">
    <property type="protein sequence ID" value="KAJ6249240.1"/>
    <property type="molecule type" value="Genomic_DNA"/>
</dbReference>
<dbReference type="InterPro" id="IPR029006">
    <property type="entry name" value="ADF-H/Gelsolin-like_dom_sf"/>
</dbReference>
<evidence type="ECO:0000259" key="5">
    <source>
        <dbReference type="Pfam" id="PF00626"/>
    </source>
</evidence>
<dbReference type="SUPFAM" id="SSF82919">
    <property type="entry name" value="Zn-finger domain of Sec23/24"/>
    <property type="match status" value="1"/>
</dbReference>
<dbReference type="Pfam" id="PF04811">
    <property type="entry name" value="Sec23_trunk"/>
    <property type="match status" value="1"/>
</dbReference>
<feature type="domain" description="Sec23/Sec24 beta-sandwich" evidence="9">
    <location>
        <begin position="501"/>
        <end position="581"/>
    </location>
</feature>
<dbReference type="InterPro" id="IPR036175">
    <property type="entry name" value="Sec23/24_helical_dom_sf"/>
</dbReference>
<dbReference type="Pfam" id="PF04810">
    <property type="entry name" value="zf-Sec23_Sec24"/>
    <property type="match status" value="1"/>
</dbReference>
<reference evidence="10" key="1">
    <citation type="submission" date="2022-08" db="EMBL/GenBank/DDBJ databases">
        <title>Novel sulfate-reducing endosymbionts in the free-living metamonad Anaeramoeba.</title>
        <authorList>
            <person name="Jerlstrom-Hultqvist J."/>
            <person name="Cepicka I."/>
            <person name="Gallot-Lavallee L."/>
            <person name="Salas-Leiva D."/>
            <person name="Curtis B.A."/>
            <person name="Zahonova K."/>
            <person name="Pipaliya S."/>
            <person name="Dacks J."/>
            <person name="Roger A.J."/>
        </authorList>
    </citation>
    <scope>NUCLEOTIDE SEQUENCE</scope>
    <source>
        <strain evidence="10">Schooner1</strain>
    </source>
</reference>